<evidence type="ECO:0000313" key="2">
    <source>
        <dbReference type="EMBL" id="BDW91209.1"/>
    </source>
</evidence>
<dbReference type="InterPro" id="IPR037523">
    <property type="entry name" value="VOC_core"/>
</dbReference>
<name>A0AA48H6B5_9FLAO</name>
<dbReference type="PANTHER" id="PTHR33993">
    <property type="entry name" value="GLYOXALASE-RELATED"/>
    <property type="match status" value="1"/>
</dbReference>
<dbReference type="EMBL" id="AP027268">
    <property type="protein sequence ID" value="BDW91209.1"/>
    <property type="molecule type" value="Genomic_DNA"/>
</dbReference>
<sequence length="126" mass="14236">MENNLVGWFEIPVTDMDRAKKFYDTVFQIEIQLQDLGGTKMGWFPWTEGKQGSSGSLIQNKDWYTPSETHGVLIYFSSADVNNELGRIEDAGGKILQNKTQISPDIGYMALFSDTEGNRLALHSRQ</sequence>
<dbReference type="InterPro" id="IPR029068">
    <property type="entry name" value="Glyas_Bleomycin-R_OHBP_Dase"/>
</dbReference>
<keyword evidence="3" id="KW-1185">Reference proteome</keyword>
<organism evidence="2 3">
    <name type="scientific">Flagellimonas marinaquae</name>
    <dbReference type="NCBI Taxonomy" id="254955"/>
    <lineage>
        <taxon>Bacteria</taxon>
        <taxon>Pseudomonadati</taxon>
        <taxon>Bacteroidota</taxon>
        <taxon>Flavobacteriia</taxon>
        <taxon>Flavobacteriales</taxon>
        <taxon>Flavobacteriaceae</taxon>
        <taxon>Flagellimonas</taxon>
    </lineage>
</organism>
<evidence type="ECO:0000313" key="3">
    <source>
        <dbReference type="Proteomes" id="UP001330184"/>
    </source>
</evidence>
<dbReference type="InterPro" id="IPR004360">
    <property type="entry name" value="Glyas_Fos-R_dOase_dom"/>
</dbReference>
<dbReference type="CDD" id="cd07247">
    <property type="entry name" value="SgaA_N_like"/>
    <property type="match status" value="1"/>
</dbReference>
<feature type="domain" description="VOC" evidence="1">
    <location>
        <begin position="5"/>
        <end position="125"/>
    </location>
</feature>
<dbReference type="AlphaFoldDB" id="A0AA48H6B5"/>
<dbReference type="RefSeq" id="WP_224836645.1">
    <property type="nucleotide sequence ID" value="NZ_AP027268.1"/>
</dbReference>
<dbReference type="InterPro" id="IPR052164">
    <property type="entry name" value="Anthracycline_SecMetBiosynth"/>
</dbReference>
<dbReference type="Gene3D" id="3.10.180.10">
    <property type="entry name" value="2,3-Dihydroxybiphenyl 1,2-Dioxygenase, domain 1"/>
    <property type="match status" value="1"/>
</dbReference>
<dbReference type="PANTHER" id="PTHR33993:SF2">
    <property type="entry name" value="VOC DOMAIN-CONTAINING PROTEIN"/>
    <property type="match status" value="1"/>
</dbReference>
<protein>
    <submittedName>
        <fullName evidence="2">Glyoxalase</fullName>
    </submittedName>
</protein>
<proteinExistence type="predicted"/>
<dbReference type="PROSITE" id="PS51819">
    <property type="entry name" value="VOC"/>
    <property type="match status" value="1"/>
</dbReference>
<reference evidence="2 3" key="1">
    <citation type="submission" date="2023-01" db="EMBL/GenBank/DDBJ databases">
        <title>Complete genome sequence of Muricauda aquimarina strain IFOP_LL357.</title>
        <authorList>
            <person name="Gajardo G."/>
            <person name="Ueki S."/>
            <person name="Maruyama F."/>
        </authorList>
    </citation>
    <scope>NUCLEOTIDE SEQUENCE [LARGE SCALE GENOMIC DNA]</scope>
    <source>
        <strain evidence="2 3">IFOP_LL357</strain>
    </source>
</reference>
<dbReference type="Proteomes" id="UP001330184">
    <property type="component" value="Chromosome"/>
</dbReference>
<evidence type="ECO:0000259" key="1">
    <source>
        <dbReference type="PROSITE" id="PS51819"/>
    </source>
</evidence>
<gene>
    <name evidence="2" type="ORF">MACH07_00410</name>
</gene>
<accession>A0AA48H6B5</accession>
<dbReference type="SUPFAM" id="SSF54593">
    <property type="entry name" value="Glyoxalase/Bleomycin resistance protein/Dihydroxybiphenyl dioxygenase"/>
    <property type="match status" value="1"/>
</dbReference>
<dbReference type="Pfam" id="PF00903">
    <property type="entry name" value="Glyoxalase"/>
    <property type="match status" value="1"/>
</dbReference>